<dbReference type="InterPro" id="IPR005644">
    <property type="entry name" value="NolW-like"/>
</dbReference>
<feature type="coiled-coil region" evidence="11">
    <location>
        <begin position="587"/>
        <end position="619"/>
    </location>
</feature>
<dbReference type="GO" id="GO:0015627">
    <property type="term" value="C:type II protein secretion system complex"/>
    <property type="evidence" value="ECO:0000318"/>
    <property type="project" value="GO_Central"/>
</dbReference>
<evidence type="ECO:0000256" key="6">
    <source>
        <dbReference type="ARBA" id="ARBA00022729"/>
    </source>
</evidence>
<dbReference type="EMBL" id="AE000657">
    <property type="protein sequence ID" value="AAC07271.1"/>
    <property type="molecule type" value="Genomic_DNA"/>
</dbReference>
<feature type="domain" description="Type II/III secretion system secretin-like" evidence="12">
    <location>
        <begin position="416"/>
        <end position="581"/>
    </location>
</feature>
<keyword evidence="5" id="KW-0812">Transmembrane</keyword>
<keyword evidence="16" id="KW-1185">Reference proteome</keyword>
<comment type="subcellular location">
    <subcellularLocation>
        <location evidence="1 10">Cell outer membrane</location>
    </subcellularLocation>
</comment>
<sequence length="625" mass="69164">MRIIILLFLILSLGFSGVVLKFDEVDIKTVAVQVAKLLGKNLVIDPRVKGKITIISNGEISESEALELFSQALASQGFSLILEKDTMKIVPASQGYPFTEIKAGKGGEFVTLVYKLKNTNASQVVSALRPFLSPYGRIAFHAQSNSVIITDYADSVNKVKKILFYLDSGGGEVRVYKLKYVKPSYVVKLLNPFSTLSTKRYGEPVVIAGVDEMNAVAVYANKEIHRIIEKVISDLDDPSSLEAERSFYIIPLNFVSAEEIYESLNSVFKGIKSVSVGTKKAKKGKGVQALTSITLKSGMKIGFDKRTNSLILYATKSEYEAVREFIKKIDKRRKQLLLTATIIEASAKSILEAGIRWQILGTHGGAAFKGSSLQDVYNAIKSGNFVIGGFSKSGTTVSIGGIDFFFPDLVFLFSLLEQGTGFNVVSNPKILTLDNQEALIKVGQVVPFPTGIKYDVNGNPIITYDYKDVGLELKITPRITGETVRLVIELKLQEITGYLTNEVSGVNYTVPITSNRELNSDVVVENGRTVVIGGLISRKSLKSTEKIPGLGDIPVMGRLFRYDRDEKDKTSLFIFLTPYVITSPQELAKLTQEHEKLARELMKALKKKEEKKVEVEEEDWWDEDI</sequence>
<feature type="domain" description="NolW-like" evidence="13">
    <location>
        <begin position="112"/>
        <end position="168"/>
    </location>
</feature>
<dbReference type="InterPro" id="IPR004846">
    <property type="entry name" value="T2SS/T3SS_dom"/>
</dbReference>
<dbReference type="Pfam" id="PF21305">
    <property type="entry name" value="type_II_gspD_N0"/>
    <property type="match status" value="1"/>
</dbReference>
<keyword evidence="9" id="KW-0998">Cell outer membrane</keyword>
<dbReference type="OrthoDB" id="9779724at2"/>
<dbReference type="GO" id="GO:0009306">
    <property type="term" value="P:protein secretion"/>
    <property type="evidence" value="ECO:0000318"/>
    <property type="project" value="GO_Central"/>
</dbReference>
<dbReference type="InterPro" id="IPR001775">
    <property type="entry name" value="GspD/PilQ"/>
</dbReference>
<dbReference type="GO" id="GO:0009279">
    <property type="term" value="C:cell outer membrane"/>
    <property type="evidence" value="ECO:0007669"/>
    <property type="project" value="UniProtKB-SubCell"/>
</dbReference>
<dbReference type="EnsemblBacteria" id="AAC07271">
    <property type="protein sequence ID" value="AAC07271"/>
    <property type="gene ID" value="aq_1288"/>
</dbReference>
<dbReference type="InterPro" id="IPR049371">
    <property type="entry name" value="GspD-like_N0"/>
</dbReference>
<dbReference type="PANTHER" id="PTHR30332:SF24">
    <property type="entry name" value="SECRETIN GSPD-RELATED"/>
    <property type="match status" value="1"/>
</dbReference>
<organism evidence="15 16">
    <name type="scientific">Aquifex aeolicus (strain VF5)</name>
    <dbReference type="NCBI Taxonomy" id="224324"/>
    <lineage>
        <taxon>Bacteria</taxon>
        <taxon>Pseudomonadati</taxon>
        <taxon>Aquificota</taxon>
        <taxon>Aquificia</taxon>
        <taxon>Aquificales</taxon>
        <taxon>Aquificaceae</taxon>
        <taxon>Aquifex</taxon>
    </lineage>
</organism>
<dbReference type="Pfam" id="PF03958">
    <property type="entry name" value="Secretin_N"/>
    <property type="match status" value="3"/>
</dbReference>
<keyword evidence="8" id="KW-0472">Membrane</keyword>
<feature type="domain" description="NolW-like" evidence="13">
    <location>
        <begin position="249"/>
        <end position="335"/>
    </location>
</feature>
<dbReference type="AlphaFoldDB" id="O67320"/>
<evidence type="ECO:0000256" key="4">
    <source>
        <dbReference type="ARBA" id="ARBA00022452"/>
    </source>
</evidence>
<evidence type="ECO:0000256" key="11">
    <source>
        <dbReference type="SAM" id="Coils"/>
    </source>
</evidence>
<dbReference type="RefSeq" id="WP_010880822.1">
    <property type="nucleotide sequence ID" value="NC_000918.1"/>
</dbReference>
<protein>
    <submittedName>
        <fullName evidence="15">General secretion pathway protein D</fullName>
    </submittedName>
</protein>
<evidence type="ECO:0000256" key="1">
    <source>
        <dbReference type="ARBA" id="ARBA00004442"/>
    </source>
</evidence>
<evidence type="ECO:0000256" key="10">
    <source>
        <dbReference type="RuleBase" id="RU004004"/>
    </source>
</evidence>
<dbReference type="Proteomes" id="UP000000798">
    <property type="component" value="Chromosome"/>
</dbReference>
<dbReference type="KEGG" id="aae:aq_1288"/>
<keyword evidence="7" id="KW-0653">Protein transport</keyword>
<dbReference type="PIR" id="E70411">
    <property type="entry name" value="E70411"/>
</dbReference>
<evidence type="ECO:0000256" key="9">
    <source>
        <dbReference type="ARBA" id="ARBA00023237"/>
    </source>
</evidence>
<evidence type="ECO:0000259" key="13">
    <source>
        <dbReference type="Pfam" id="PF03958"/>
    </source>
</evidence>
<dbReference type="InterPro" id="IPR013356">
    <property type="entry name" value="T2SS_GspD"/>
</dbReference>
<dbReference type="InParanoid" id="O67320"/>
<dbReference type="GO" id="GO:0015628">
    <property type="term" value="P:protein secretion by the type II secretion system"/>
    <property type="evidence" value="ECO:0007669"/>
    <property type="project" value="InterPro"/>
</dbReference>
<evidence type="ECO:0000259" key="14">
    <source>
        <dbReference type="Pfam" id="PF21305"/>
    </source>
</evidence>
<dbReference type="InterPro" id="IPR038591">
    <property type="entry name" value="NolW-like_sf"/>
</dbReference>
<evidence type="ECO:0000259" key="12">
    <source>
        <dbReference type="Pfam" id="PF00263"/>
    </source>
</evidence>
<dbReference type="PRINTS" id="PR00811">
    <property type="entry name" value="BCTERIALGSPD"/>
</dbReference>
<evidence type="ECO:0000313" key="15">
    <source>
        <dbReference type="EMBL" id="AAC07271.1"/>
    </source>
</evidence>
<dbReference type="PANTHER" id="PTHR30332">
    <property type="entry name" value="PROBABLE GENERAL SECRETION PATHWAY PROTEIN D"/>
    <property type="match status" value="1"/>
</dbReference>
<keyword evidence="6" id="KW-0732">Signal</keyword>
<evidence type="ECO:0000256" key="2">
    <source>
        <dbReference type="ARBA" id="ARBA00006980"/>
    </source>
</evidence>
<evidence type="ECO:0000256" key="7">
    <source>
        <dbReference type="ARBA" id="ARBA00022927"/>
    </source>
</evidence>
<keyword evidence="4" id="KW-1134">Transmembrane beta strand</keyword>
<dbReference type="InterPro" id="IPR050810">
    <property type="entry name" value="Bact_Secretion_Sys_Channel"/>
</dbReference>
<evidence type="ECO:0000256" key="5">
    <source>
        <dbReference type="ARBA" id="ARBA00022692"/>
    </source>
</evidence>
<gene>
    <name evidence="15" type="primary">gspD</name>
    <name evidence="15" type="ordered locus">aq_1288</name>
</gene>
<accession>O67320</accession>
<dbReference type="STRING" id="224324.aq_1288"/>
<dbReference type="FunCoup" id="O67320">
    <property type="interactions" value="66"/>
</dbReference>
<feature type="domain" description="NolW-like" evidence="13">
    <location>
        <begin position="173"/>
        <end position="239"/>
    </location>
</feature>
<evidence type="ECO:0000313" key="16">
    <source>
        <dbReference type="Proteomes" id="UP000000798"/>
    </source>
</evidence>
<dbReference type="Pfam" id="PF00263">
    <property type="entry name" value="Secretin"/>
    <property type="match status" value="1"/>
</dbReference>
<evidence type="ECO:0000256" key="8">
    <source>
        <dbReference type="ARBA" id="ARBA00023136"/>
    </source>
</evidence>
<name>O67320_AQUAE</name>
<dbReference type="PRINTS" id="PR01032">
    <property type="entry name" value="PHAGEIV"/>
</dbReference>
<feature type="domain" description="GspD-like N0" evidence="14">
    <location>
        <begin position="20"/>
        <end position="89"/>
    </location>
</feature>
<dbReference type="Gene3D" id="3.30.1370.120">
    <property type="match status" value="3"/>
</dbReference>
<dbReference type="eggNOG" id="COG4796">
    <property type="taxonomic scope" value="Bacteria"/>
</dbReference>
<reference evidence="15 16" key="1">
    <citation type="journal article" date="1998" name="Nature">
        <title>The complete genome of the hyperthermophilic bacterium Aquifex aeolicus.</title>
        <authorList>
            <person name="Deckert G."/>
            <person name="Warren P.V."/>
            <person name="Gaasterland T."/>
            <person name="Young W.G."/>
            <person name="Lenox A.L."/>
            <person name="Graham D.E."/>
            <person name="Overbeek R."/>
            <person name="Snead M.A."/>
            <person name="Keller M."/>
            <person name="Aujay M."/>
            <person name="Huber R."/>
            <person name="Feldman R.A."/>
            <person name="Short J.M."/>
            <person name="Olson G.J."/>
            <person name="Swanson R.V."/>
        </authorList>
    </citation>
    <scope>NUCLEOTIDE SEQUENCE [LARGE SCALE GENOMIC DNA]</scope>
    <source>
        <strain evidence="15 16">VF5</strain>
    </source>
</reference>
<keyword evidence="3 10" id="KW-0813">Transport</keyword>
<keyword evidence="11" id="KW-0175">Coiled coil</keyword>
<evidence type="ECO:0000256" key="3">
    <source>
        <dbReference type="ARBA" id="ARBA00022448"/>
    </source>
</evidence>
<proteinExistence type="inferred from homology"/>
<dbReference type="eggNOG" id="COG1450">
    <property type="taxonomic scope" value="Bacteria"/>
</dbReference>
<comment type="similarity">
    <text evidence="2">Belongs to the bacterial secretin family. GSP D subfamily.</text>
</comment>
<dbReference type="NCBIfam" id="TIGR02517">
    <property type="entry name" value="type_II_gspD"/>
    <property type="match status" value="1"/>
</dbReference>
<dbReference type="HOGENOM" id="CLU_006756_1_0_0"/>